<proteinExistence type="predicted"/>
<dbReference type="Proteomes" id="UP001166286">
    <property type="component" value="Unassembled WGS sequence"/>
</dbReference>
<reference evidence="3" key="1">
    <citation type="submission" date="2023-03" db="EMBL/GenBank/DDBJ databases">
        <title>Complete genome of Cladonia borealis.</title>
        <authorList>
            <person name="Park H."/>
        </authorList>
    </citation>
    <scope>NUCLEOTIDE SEQUENCE</scope>
    <source>
        <strain evidence="3">ANT050790</strain>
    </source>
</reference>
<feature type="compositionally biased region" description="Basic and acidic residues" evidence="1">
    <location>
        <begin position="126"/>
        <end position="137"/>
    </location>
</feature>
<name>A0AA39V456_9LECA</name>
<accession>A0AA39V456</accession>
<comment type="caution">
    <text evidence="3">The sequence shown here is derived from an EMBL/GenBank/DDBJ whole genome shotgun (WGS) entry which is preliminary data.</text>
</comment>
<sequence>MFKTILFNLLLALSLFLFLSLSTVQAKGPVASPEATTELICHTQHASECYPAIFQPTDHFQIIHDDQSIPPGLHVRMNLATGLKEACLNIPEPEDAPKADIVIVDNTPVRLAADEEVEAEPMTPHGIRDQSKPDRDYDYLRPSMDPEESSLFASETSNLRSSSLPTLETLSALTDLVHSYDWGLALAQDGSLIHKLTETFQPFMTLQAPIEVRSATALLLGTAIQNNPEALAALESHTETCTESELDLTYAVVFSLGFPLEQTSPTPEVQLHQRTLFLLHQLASSPTQLCNFIAYEGLDNLHVLFTYSNTKLPFVNDPLKCPRIKPGDDGRDRLRQRIANLMLDHVFPLFDRLEPWNYINRIVSGNETEEITHPDGVKATRQALEPWNEAFEAALREYAVFMSEKDQSQAPVAYKTYSSIEEASLFLKKILDKL</sequence>
<dbReference type="InterPro" id="IPR011989">
    <property type="entry name" value="ARM-like"/>
</dbReference>
<feature type="signal peptide" evidence="2">
    <location>
        <begin position="1"/>
        <end position="26"/>
    </location>
</feature>
<keyword evidence="2" id="KW-0732">Signal</keyword>
<evidence type="ECO:0000256" key="2">
    <source>
        <dbReference type="SAM" id="SignalP"/>
    </source>
</evidence>
<organism evidence="3 4">
    <name type="scientific">Cladonia borealis</name>
    <dbReference type="NCBI Taxonomy" id="184061"/>
    <lineage>
        <taxon>Eukaryota</taxon>
        <taxon>Fungi</taxon>
        <taxon>Dikarya</taxon>
        <taxon>Ascomycota</taxon>
        <taxon>Pezizomycotina</taxon>
        <taxon>Lecanoromycetes</taxon>
        <taxon>OSLEUM clade</taxon>
        <taxon>Lecanoromycetidae</taxon>
        <taxon>Lecanorales</taxon>
        <taxon>Lecanorineae</taxon>
        <taxon>Cladoniaceae</taxon>
        <taxon>Cladonia</taxon>
    </lineage>
</organism>
<evidence type="ECO:0000313" key="4">
    <source>
        <dbReference type="Proteomes" id="UP001166286"/>
    </source>
</evidence>
<keyword evidence="4" id="KW-1185">Reference proteome</keyword>
<gene>
    <name evidence="3" type="ORF">JMJ35_006376</name>
</gene>
<evidence type="ECO:0000313" key="3">
    <source>
        <dbReference type="EMBL" id="KAK0510824.1"/>
    </source>
</evidence>
<feature type="region of interest" description="Disordered" evidence="1">
    <location>
        <begin position="118"/>
        <end position="137"/>
    </location>
</feature>
<evidence type="ECO:0000256" key="1">
    <source>
        <dbReference type="SAM" id="MobiDB-lite"/>
    </source>
</evidence>
<protein>
    <recommendedName>
        <fullName evidence="5">Nucleotide exchange factor SIL1</fullName>
    </recommendedName>
</protein>
<dbReference type="EMBL" id="JAFEKC020000014">
    <property type="protein sequence ID" value="KAK0510824.1"/>
    <property type="molecule type" value="Genomic_DNA"/>
</dbReference>
<dbReference type="AlphaFoldDB" id="A0AA39V456"/>
<feature type="chain" id="PRO_5041353850" description="Nucleotide exchange factor SIL1" evidence="2">
    <location>
        <begin position="27"/>
        <end position="434"/>
    </location>
</feature>
<dbReference type="Gene3D" id="1.25.10.10">
    <property type="entry name" value="Leucine-rich Repeat Variant"/>
    <property type="match status" value="1"/>
</dbReference>
<evidence type="ECO:0008006" key="5">
    <source>
        <dbReference type="Google" id="ProtNLM"/>
    </source>
</evidence>